<proteinExistence type="predicted"/>
<gene>
    <name evidence="2" type="ORF">BMF94_1850</name>
</gene>
<dbReference type="EMBL" id="PJQD01000019">
    <property type="protein sequence ID" value="POY75218.1"/>
    <property type="molecule type" value="Genomic_DNA"/>
</dbReference>
<sequence>MADLQARVQKILDDATSSDGLVGCSFAAVDRSGKVLVSVGSGYEELGNKDRPAKPDSLYCLYSCTKAIATIAVMQLVEQGKISLDDHVGDKVPQVAQAAFADGRKPKTPITLRHLLTHTAGFGYTFFDDGLKKWSEETGHDEFDGTLEGITSPLIAEPGEDWNYGVNIDWAGQYLEKVTGMTLGEYCKKNIFDPLGADDIAFGLLPTNKDRLVKMHQRGPDGKFTVRDHLTFTHKASYDAGGAGCIGTVESYLKCVTILLNGGVGANGARILKAETVEQMLQDQLGDVRTKSGIDPMERPIPAATPELTLPVEMAPGVKKGWGLSFQILKDDLPHGRKSGAVWWAGLCNNYWQVDPKSGVATMILSQSFPFNDPRAIGAWVTAEVEVYKSL</sequence>
<dbReference type="AlphaFoldDB" id="A0A2S5BEL9"/>
<organism evidence="2 3">
    <name type="scientific">Rhodotorula taiwanensis</name>
    <dbReference type="NCBI Taxonomy" id="741276"/>
    <lineage>
        <taxon>Eukaryota</taxon>
        <taxon>Fungi</taxon>
        <taxon>Dikarya</taxon>
        <taxon>Basidiomycota</taxon>
        <taxon>Pucciniomycotina</taxon>
        <taxon>Microbotryomycetes</taxon>
        <taxon>Sporidiobolales</taxon>
        <taxon>Sporidiobolaceae</taxon>
        <taxon>Rhodotorula</taxon>
    </lineage>
</organism>
<dbReference type="Gene3D" id="3.40.710.10">
    <property type="entry name" value="DD-peptidase/beta-lactamase superfamily"/>
    <property type="match status" value="1"/>
</dbReference>
<feature type="domain" description="Beta-lactamase-related" evidence="1">
    <location>
        <begin position="20"/>
        <end position="384"/>
    </location>
</feature>
<dbReference type="InterPro" id="IPR050789">
    <property type="entry name" value="Diverse_Enzym_Activities"/>
</dbReference>
<protein>
    <recommendedName>
        <fullName evidence="1">Beta-lactamase-related domain-containing protein</fullName>
    </recommendedName>
</protein>
<comment type="caution">
    <text evidence="2">The sequence shown here is derived from an EMBL/GenBank/DDBJ whole genome shotgun (WGS) entry which is preliminary data.</text>
</comment>
<dbReference type="PANTHER" id="PTHR43283:SF3">
    <property type="entry name" value="BETA-LACTAMASE FAMILY PROTEIN (AFU_ORTHOLOGUE AFUA_5G07500)"/>
    <property type="match status" value="1"/>
</dbReference>
<reference evidence="2 3" key="1">
    <citation type="journal article" date="2018" name="Front. Microbiol.">
        <title>Prospects for Fungal Bioremediation of Acidic Radioactive Waste Sites: Characterization and Genome Sequence of Rhodotorula taiwanensis MD1149.</title>
        <authorList>
            <person name="Tkavc R."/>
            <person name="Matrosova V.Y."/>
            <person name="Grichenko O.E."/>
            <person name="Gostincar C."/>
            <person name="Volpe R.P."/>
            <person name="Klimenkova P."/>
            <person name="Gaidamakova E.K."/>
            <person name="Zhou C.E."/>
            <person name="Stewart B.J."/>
            <person name="Lyman M.G."/>
            <person name="Malfatti S.A."/>
            <person name="Rubinfeld B."/>
            <person name="Courtot M."/>
            <person name="Singh J."/>
            <person name="Dalgard C.L."/>
            <person name="Hamilton T."/>
            <person name="Frey K.G."/>
            <person name="Gunde-Cimerman N."/>
            <person name="Dugan L."/>
            <person name="Daly M.J."/>
        </authorList>
    </citation>
    <scope>NUCLEOTIDE SEQUENCE [LARGE SCALE GENOMIC DNA]</scope>
    <source>
        <strain evidence="2 3">MD1149</strain>
    </source>
</reference>
<accession>A0A2S5BEL9</accession>
<dbReference type="Pfam" id="PF00144">
    <property type="entry name" value="Beta-lactamase"/>
    <property type="match status" value="1"/>
</dbReference>
<evidence type="ECO:0000313" key="2">
    <source>
        <dbReference type="EMBL" id="POY75218.1"/>
    </source>
</evidence>
<evidence type="ECO:0000259" key="1">
    <source>
        <dbReference type="Pfam" id="PF00144"/>
    </source>
</evidence>
<name>A0A2S5BEL9_9BASI</name>
<dbReference type="OrthoDB" id="428260at2759"/>
<dbReference type="InterPro" id="IPR001466">
    <property type="entry name" value="Beta-lactam-related"/>
</dbReference>
<keyword evidence="3" id="KW-1185">Reference proteome</keyword>
<evidence type="ECO:0000313" key="3">
    <source>
        <dbReference type="Proteomes" id="UP000237144"/>
    </source>
</evidence>
<dbReference type="STRING" id="741276.A0A2S5BEL9"/>
<dbReference type="InterPro" id="IPR012338">
    <property type="entry name" value="Beta-lactam/transpept-like"/>
</dbReference>
<dbReference type="PANTHER" id="PTHR43283">
    <property type="entry name" value="BETA-LACTAMASE-RELATED"/>
    <property type="match status" value="1"/>
</dbReference>
<dbReference type="SUPFAM" id="SSF56601">
    <property type="entry name" value="beta-lactamase/transpeptidase-like"/>
    <property type="match status" value="1"/>
</dbReference>
<dbReference type="Proteomes" id="UP000237144">
    <property type="component" value="Unassembled WGS sequence"/>
</dbReference>